<evidence type="ECO:0000256" key="1">
    <source>
        <dbReference type="SAM" id="Phobius"/>
    </source>
</evidence>
<feature type="transmembrane region" description="Helical" evidence="1">
    <location>
        <begin position="12"/>
        <end position="31"/>
    </location>
</feature>
<sequence length="160" mass="17672">MNFLKTREVRDIGIASLLVLLGFSLTVYLGFESGAEEQPTRGTSALIAVLSGVFQFMGAARFHAIGKADPTLARASVRRLHKMILRANATRILSEKLAEYSNIPTKHKNALGMISVNLSWIEEGLLDAVDDWREFHGRALREIREDSSSEGDDALEADLD</sequence>
<dbReference type="EMBL" id="JAJAQC010000013">
    <property type="protein sequence ID" value="MDA0564607.1"/>
    <property type="molecule type" value="Genomic_DNA"/>
</dbReference>
<organism evidence="2 3">
    <name type="scientific">Streptomonospora mangrovi</name>
    <dbReference type="NCBI Taxonomy" id="2883123"/>
    <lineage>
        <taxon>Bacteria</taxon>
        <taxon>Bacillati</taxon>
        <taxon>Actinomycetota</taxon>
        <taxon>Actinomycetes</taxon>
        <taxon>Streptosporangiales</taxon>
        <taxon>Nocardiopsidaceae</taxon>
        <taxon>Streptomonospora</taxon>
    </lineage>
</organism>
<evidence type="ECO:0000313" key="2">
    <source>
        <dbReference type="EMBL" id="MDA0564607.1"/>
    </source>
</evidence>
<dbReference type="AlphaFoldDB" id="A0A9X3NJ08"/>
<feature type="transmembrane region" description="Helical" evidence="1">
    <location>
        <begin position="43"/>
        <end position="64"/>
    </location>
</feature>
<keyword evidence="3" id="KW-1185">Reference proteome</keyword>
<name>A0A9X3NJ08_9ACTN</name>
<evidence type="ECO:0000313" key="3">
    <source>
        <dbReference type="Proteomes" id="UP001140076"/>
    </source>
</evidence>
<proteinExistence type="predicted"/>
<protein>
    <submittedName>
        <fullName evidence="2">Uncharacterized protein</fullName>
    </submittedName>
</protein>
<keyword evidence="1" id="KW-0472">Membrane</keyword>
<dbReference type="RefSeq" id="WP_270071890.1">
    <property type="nucleotide sequence ID" value="NZ_JAJAQC010000013.1"/>
</dbReference>
<comment type="caution">
    <text evidence="2">The sequence shown here is derived from an EMBL/GenBank/DDBJ whole genome shotgun (WGS) entry which is preliminary data.</text>
</comment>
<accession>A0A9X3NJ08</accession>
<dbReference type="Proteomes" id="UP001140076">
    <property type="component" value="Unassembled WGS sequence"/>
</dbReference>
<gene>
    <name evidence="2" type="ORF">LG943_09735</name>
</gene>
<keyword evidence="1" id="KW-1133">Transmembrane helix</keyword>
<keyword evidence="1" id="KW-0812">Transmembrane</keyword>
<reference evidence="2" key="1">
    <citation type="submission" date="2021-10" db="EMBL/GenBank/DDBJ databases">
        <title>Streptomonospora sp. nov., isolated from mangrove soil.</title>
        <authorList>
            <person name="Chen X."/>
            <person name="Ge X."/>
            <person name="Liu W."/>
        </authorList>
    </citation>
    <scope>NUCLEOTIDE SEQUENCE</scope>
    <source>
        <strain evidence="2">S1-112</strain>
    </source>
</reference>